<sequence>MRIALDLDNTLVSYDALFRQAALDRGLAPPEIAASKSAVRAHVWRTVGDEPWQELQAECYGPRMAQALPMPGADRFLRRAGEAGATLCIVSHKTRYARRDTTRTDLRQAALEWLAARGWLDDPAIPLERSRVFFEDTRREKVERVLALGCAVLVDDLPEVLADEALGGVRRVLIAPEGGPAPDGAVACGDWKEIGDHVFGR</sequence>
<dbReference type="SUPFAM" id="SSF56784">
    <property type="entry name" value="HAD-like"/>
    <property type="match status" value="1"/>
</dbReference>
<evidence type="ECO:0000313" key="1">
    <source>
        <dbReference type="EMBL" id="GFK94952.1"/>
    </source>
</evidence>
<protein>
    <recommendedName>
        <fullName evidence="3">Haloacid dehalogenase-like hydrolase</fullName>
    </recommendedName>
</protein>
<reference evidence="1 2" key="2">
    <citation type="submission" date="2020-05" db="EMBL/GenBank/DDBJ databases">
        <title>Draft genome sequence of Desulfovibrio sp. strainFSS-1.</title>
        <authorList>
            <person name="Shimoshige H."/>
            <person name="Kobayashi H."/>
            <person name="Maekawa T."/>
        </authorList>
    </citation>
    <scope>NUCLEOTIDE SEQUENCE [LARGE SCALE GENOMIC DNA]</scope>
    <source>
        <strain evidence="1 2">SIID29052-01</strain>
    </source>
</reference>
<dbReference type="Proteomes" id="UP000494245">
    <property type="component" value="Unassembled WGS sequence"/>
</dbReference>
<comment type="caution">
    <text evidence="1">The sequence shown here is derived from an EMBL/GenBank/DDBJ whole genome shotgun (WGS) entry which is preliminary data.</text>
</comment>
<proteinExistence type="predicted"/>
<keyword evidence="2" id="KW-1185">Reference proteome</keyword>
<dbReference type="EMBL" id="BLTE01000013">
    <property type="protein sequence ID" value="GFK94952.1"/>
    <property type="molecule type" value="Genomic_DNA"/>
</dbReference>
<dbReference type="AlphaFoldDB" id="A0A6V8LR26"/>
<dbReference type="InterPro" id="IPR036412">
    <property type="entry name" value="HAD-like_sf"/>
</dbReference>
<reference evidence="1 2" key="1">
    <citation type="submission" date="2020-04" db="EMBL/GenBank/DDBJ databases">
        <authorList>
            <consortium name="Desulfovibrio sp. FSS-1 genome sequencing consortium"/>
            <person name="Shimoshige H."/>
            <person name="Kobayashi H."/>
            <person name="Maekawa T."/>
        </authorList>
    </citation>
    <scope>NUCLEOTIDE SEQUENCE [LARGE SCALE GENOMIC DNA]</scope>
    <source>
        <strain evidence="1 2">SIID29052-01</strain>
    </source>
</reference>
<name>A0A6V8LR26_9BACT</name>
<evidence type="ECO:0000313" key="2">
    <source>
        <dbReference type="Proteomes" id="UP000494245"/>
    </source>
</evidence>
<organism evidence="1 2">
    <name type="scientific">Fundidesulfovibrio magnetotacticus</name>
    <dbReference type="NCBI Taxonomy" id="2730080"/>
    <lineage>
        <taxon>Bacteria</taxon>
        <taxon>Pseudomonadati</taxon>
        <taxon>Thermodesulfobacteriota</taxon>
        <taxon>Desulfovibrionia</taxon>
        <taxon>Desulfovibrionales</taxon>
        <taxon>Desulfovibrionaceae</taxon>
        <taxon>Fundidesulfovibrio</taxon>
    </lineage>
</organism>
<evidence type="ECO:0008006" key="3">
    <source>
        <dbReference type="Google" id="ProtNLM"/>
    </source>
</evidence>
<accession>A0A6V8LR26</accession>
<dbReference type="RefSeq" id="WP_173085535.1">
    <property type="nucleotide sequence ID" value="NZ_BLTE01000013.1"/>
</dbReference>
<gene>
    <name evidence="1" type="ORF">NNJEOMEG_02800</name>
</gene>